<keyword evidence="4 6" id="KW-0560">Oxidoreductase</keyword>
<feature type="domain" description="Fe2OG dioxygenase" evidence="7">
    <location>
        <begin position="225"/>
        <end position="326"/>
    </location>
</feature>
<reference evidence="8" key="1">
    <citation type="submission" date="2022-02" db="EMBL/GenBank/DDBJ databases">
        <authorList>
            <person name="Henning P.M."/>
            <person name="McCubbin A.G."/>
            <person name="Shore J.S."/>
        </authorList>
    </citation>
    <scope>NUCLEOTIDE SEQUENCE</scope>
    <source>
        <strain evidence="8">F60SS</strain>
        <tissue evidence="8">Leaves</tissue>
    </source>
</reference>
<evidence type="ECO:0000313" key="8">
    <source>
        <dbReference type="EMBL" id="KAJ4834008.1"/>
    </source>
</evidence>
<comment type="caution">
    <text evidence="8">The sequence shown here is derived from an EMBL/GenBank/DDBJ whole genome shotgun (WGS) entry which is preliminary data.</text>
</comment>
<dbReference type="SUPFAM" id="SSF51197">
    <property type="entry name" value="Clavaminate synthase-like"/>
    <property type="match status" value="1"/>
</dbReference>
<keyword evidence="9" id="KW-1185">Reference proteome</keyword>
<reference evidence="8" key="2">
    <citation type="journal article" date="2023" name="Plants (Basel)">
        <title>Annotation of the Turnera subulata (Passifloraceae) Draft Genome Reveals the S-Locus Evolved after the Divergence of Turneroideae from Passifloroideae in a Stepwise Manner.</title>
        <authorList>
            <person name="Henning P.M."/>
            <person name="Roalson E.H."/>
            <person name="Mir W."/>
            <person name="McCubbin A.G."/>
            <person name="Shore J.S."/>
        </authorList>
    </citation>
    <scope>NUCLEOTIDE SEQUENCE</scope>
    <source>
        <strain evidence="8">F60SS</strain>
    </source>
</reference>
<dbReference type="Pfam" id="PF03171">
    <property type="entry name" value="2OG-FeII_Oxy"/>
    <property type="match status" value="1"/>
</dbReference>
<dbReference type="FunFam" id="2.60.120.330:FF:000005">
    <property type="entry name" value="1-aminocyclopropane-1-carboxylate oxidase homolog 1"/>
    <property type="match status" value="1"/>
</dbReference>
<dbReference type="InterPro" id="IPR027443">
    <property type="entry name" value="IPNS-like_sf"/>
</dbReference>
<name>A0A9Q0FMB7_9ROSI</name>
<protein>
    <recommendedName>
        <fullName evidence="7">Fe2OG dioxygenase domain-containing protein</fullName>
    </recommendedName>
</protein>
<dbReference type="Proteomes" id="UP001141552">
    <property type="component" value="Unassembled WGS sequence"/>
</dbReference>
<dbReference type="PANTHER" id="PTHR10209:SF776">
    <property type="entry name" value="2OG-FE(II) OXYGENASE FAMILY OXIDOREDUCTASE"/>
    <property type="match status" value="1"/>
</dbReference>
<dbReference type="OrthoDB" id="288590at2759"/>
<dbReference type="EMBL" id="JAKUCV010004798">
    <property type="protein sequence ID" value="KAJ4834008.1"/>
    <property type="molecule type" value="Genomic_DNA"/>
</dbReference>
<dbReference type="InterPro" id="IPR044861">
    <property type="entry name" value="IPNS-like_FE2OG_OXY"/>
</dbReference>
<dbReference type="Pfam" id="PF14226">
    <property type="entry name" value="DIOX_N"/>
    <property type="match status" value="1"/>
</dbReference>
<comment type="similarity">
    <text evidence="2 6">Belongs to the iron/ascorbate-dependent oxidoreductase family.</text>
</comment>
<evidence type="ECO:0000256" key="6">
    <source>
        <dbReference type="RuleBase" id="RU003682"/>
    </source>
</evidence>
<dbReference type="PROSITE" id="PS51471">
    <property type="entry name" value="FE2OG_OXY"/>
    <property type="match status" value="1"/>
</dbReference>
<dbReference type="GO" id="GO:0046872">
    <property type="term" value="F:metal ion binding"/>
    <property type="evidence" value="ECO:0007669"/>
    <property type="project" value="UniProtKB-KW"/>
</dbReference>
<evidence type="ECO:0000259" key="7">
    <source>
        <dbReference type="PROSITE" id="PS51471"/>
    </source>
</evidence>
<sequence>MAAAAENTGIRSYWVPNYGPEYEVDEELKAFDETKAGVKGLLDAGVEQLPSFFVVRPQEEASSHGASHLQLPVIDLKGLNQSDEAERKRIIEQLREASETWGFFQIVNHGVPQQLIDDMIEGIRSFHEQLSPEEKAEYYSRDNKNKIRLTSNNLLFKQKAADWRDTLYLDMAPNVPEPEEIPELIRDVTIKYTATIHELGRTLFKLLSEGLGLEPNLLIDLGCANGQSISGNYYPPCPQPDKTFANLPHTDPDFMTILAQDAVGGLQVFYQNQWIDVAPVPGAFIVNIGDMLQQLITNDKLKSVLHRVLPTHTASRVSVVSLFSTYDRNFDTVFGPIKELISEENPPLYRDLMIRDYIYHFTQKGFSALDRFRL</sequence>
<dbReference type="InterPro" id="IPR005123">
    <property type="entry name" value="Oxoglu/Fe-dep_dioxygenase_dom"/>
</dbReference>
<evidence type="ECO:0000256" key="2">
    <source>
        <dbReference type="ARBA" id="ARBA00008056"/>
    </source>
</evidence>
<evidence type="ECO:0000313" key="9">
    <source>
        <dbReference type="Proteomes" id="UP001141552"/>
    </source>
</evidence>
<evidence type="ECO:0000256" key="3">
    <source>
        <dbReference type="ARBA" id="ARBA00022723"/>
    </source>
</evidence>
<keyword evidence="3 6" id="KW-0479">Metal-binding</keyword>
<dbReference type="Gene3D" id="2.60.120.330">
    <property type="entry name" value="B-lactam Antibiotic, Isopenicillin N Synthase, Chain"/>
    <property type="match status" value="1"/>
</dbReference>
<evidence type="ECO:0000256" key="1">
    <source>
        <dbReference type="ARBA" id="ARBA00001962"/>
    </source>
</evidence>
<proteinExistence type="inferred from homology"/>
<evidence type="ECO:0000256" key="5">
    <source>
        <dbReference type="ARBA" id="ARBA00023004"/>
    </source>
</evidence>
<organism evidence="8 9">
    <name type="scientific">Turnera subulata</name>
    <dbReference type="NCBI Taxonomy" id="218843"/>
    <lineage>
        <taxon>Eukaryota</taxon>
        <taxon>Viridiplantae</taxon>
        <taxon>Streptophyta</taxon>
        <taxon>Embryophyta</taxon>
        <taxon>Tracheophyta</taxon>
        <taxon>Spermatophyta</taxon>
        <taxon>Magnoliopsida</taxon>
        <taxon>eudicotyledons</taxon>
        <taxon>Gunneridae</taxon>
        <taxon>Pentapetalae</taxon>
        <taxon>rosids</taxon>
        <taxon>fabids</taxon>
        <taxon>Malpighiales</taxon>
        <taxon>Passifloraceae</taxon>
        <taxon>Turnera</taxon>
    </lineage>
</organism>
<evidence type="ECO:0000256" key="4">
    <source>
        <dbReference type="ARBA" id="ARBA00023002"/>
    </source>
</evidence>
<dbReference type="AlphaFoldDB" id="A0A9Q0FMB7"/>
<dbReference type="PANTHER" id="PTHR10209">
    <property type="entry name" value="OXIDOREDUCTASE, 2OG-FE II OXYGENASE FAMILY PROTEIN"/>
    <property type="match status" value="1"/>
</dbReference>
<dbReference type="GO" id="GO:0051213">
    <property type="term" value="F:dioxygenase activity"/>
    <property type="evidence" value="ECO:0007669"/>
    <property type="project" value="UniProtKB-ARBA"/>
</dbReference>
<gene>
    <name evidence="8" type="ORF">Tsubulata_003985</name>
</gene>
<dbReference type="InterPro" id="IPR026992">
    <property type="entry name" value="DIOX_N"/>
</dbReference>
<keyword evidence="5 6" id="KW-0408">Iron</keyword>
<comment type="cofactor">
    <cofactor evidence="1">
        <name>Fe cation</name>
        <dbReference type="ChEBI" id="CHEBI:24875"/>
    </cofactor>
</comment>
<accession>A0A9Q0FMB7</accession>